<evidence type="ECO:0000256" key="2">
    <source>
        <dbReference type="SAM" id="Phobius"/>
    </source>
</evidence>
<feature type="domain" description="EF-hand" evidence="3">
    <location>
        <begin position="25"/>
        <end position="60"/>
    </location>
</feature>
<dbReference type="Proteomes" id="UP000023152">
    <property type="component" value="Unassembled WGS sequence"/>
</dbReference>
<evidence type="ECO:0000259" key="3">
    <source>
        <dbReference type="PROSITE" id="PS50222"/>
    </source>
</evidence>
<dbReference type="PROSITE" id="PS50222">
    <property type="entry name" value="EF_HAND_2"/>
    <property type="match status" value="1"/>
</dbReference>
<dbReference type="GO" id="GO:0005509">
    <property type="term" value="F:calcium ion binding"/>
    <property type="evidence" value="ECO:0007669"/>
    <property type="project" value="InterPro"/>
</dbReference>
<dbReference type="SUPFAM" id="SSF47473">
    <property type="entry name" value="EF-hand"/>
    <property type="match status" value="1"/>
</dbReference>
<dbReference type="EMBL" id="ASPP01011590">
    <property type="protein sequence ID" value="ETO21472.1"/>
    <property type="molecule type" value="Genomic_DNA"/>
</dbReference>
<gene>
    <name evidence="4" type="ORF">RFI_15730</name>
</gene>
<feature type="region of interest" description="Disordered" evidence="1">
    <location>
        <begin position="278"/>
        <end position="298"/>
    </location>
</feature>
<dbReference type="InterPro" id="IPR011992">
    <property type="entry name" value="EF-hand-dom_pair"/>
</dbReference>
<comment type="caution">
    <text evidence="4">The sequence shown here is derived from an EMBL/GenBank/DDBJ whole genome shotgun (WGS) entry which is preliminary data.</text>
</comment>
<organism evidence="4 5">
    <name type="scientific">Reticulomyxa filosa</name>
    <dbReference type="NCBI Taxonomy" id="46433"/>
    <lineage>
        <taxon>Eukaryota</taxon>
        <taxon>Sar</taxon>
        <taxon>Rhizaria</taxon>
        <taxon>Retaria</taxon>
        <taxon>Foraminifera</taxon>
        <taxon>Monothalamids</taxon>
        <taxon>Reticulomyxidae</taxon>
        <taxon>Reticulomyxa</taxon>
    </lineage>
</organism>
<feature type="transmembrane region" description="Helical" evidence="2">
    <location>
        <begin position="358"/>
        <end position="376"/>
    </location>
</feature>
<keyword evidence="2" id="KW-1133">Transmembrane helix</keyword>
<keyword evidence="2" id="KW-0472">Membrane</keyword>
<dbReference type="Gene3D" id="1.10.238.10">
    <property type="entry name" value="EF-hand"/>
    <property type="match status" value="1"/>
</dbReference>
<name>X6N846_RETFI</name>
<keyword evidence="2" id="KW-0812">Transmembrane</keyword>
<accession>X6N846</accession>
<reference evidence="4 5" key="1">
    <citation type="journal article" date="2013" name="Curr. Biol.">
        <title>The Genome of the Foraminiferan Reticulomyxa filosa.</title>
        <authorList>
            <person name="Glockner G."/>
            <person name="Hulsmann N."/>
            <person name="Schleicher M."/>
            <person name="Noegel A.A."/>
            <person name="Eichinger L."/>
            <person name="Gallinger C."/>
            <person name="Pawlowski J."/>
            <person name="Sierra R."/>
            <person name="Euteneuer U."/>
            <person name="Pillet L."/>
            <person name="Moustafa A."/>
            <person name="Platzer M."/>
            <person name="Groth M."/>
            <person name="Szafranski K."/>
            <person name="Schliwa M."/>
        </authorList>
    </citation>
    <scope>NUCLEOTIDE SEQUENCE [LARGE SCALE GENOMIC DNA]</scope>
</reference>
<sequence>MITTNEGKIKREEFFEVMQKILPGSSYVELDQLFERLDIKKSGAIDYEELLHSAAGENFLKNILGLEDDNSSVKALSPRKHVNLNSFQTGSGNKPHTHVHNRNNSNGSFVVKGGNLPTHTKKRDSMESIGSSIAEAESDQGGPWRRSQRTMLVHSDTHHPKDLDTIHQMKLQLQNLREDNKKAKPLEKELRELRSAMDVMKSDNQRLELQYDDVKKELEAVQSERSELQQQNEKLELHCKQMENRMESAVVQPTTNEEDRLDQIQKLETTILELRKDTDTLSEQEQSMHRTSSTQRDRIQTLELQNTQLQQQLSTMANRLSEQSDTSEGLQFELLRTQDFLHKRMKSAIHLKQEVIQLLKRLGFFFFLFFFFFFFFNKQIFKYVYEPSPKNKQENNIQFRVKRLSRNMSLEAIKLANEATVQFDLFFFHPPLLQQ</sequence>
<proteinExistence type="predicted"/>
<protein>
    <submittedName>
        <fullName evidence="4">Coiled-coil domain containing protein</fullName>
    </submittedName>
</protein>
<dbReference type="Gene3D" id="1.10.287.1490">
    <property type="match status" value="1"/>
</dbReference>
<feature type="region of interest" description="Disordered" evidence="1">
    <location>
        <begin position="101"/>
        <end position="125"/>
    </location>
</feature>
<keyword evidence="5" id="KW-1185">Reference proteome</keyword>
<dbReference type="AlphaFoldDB" id="X6N846"/>
<feature type="compositionally biased region" description="Polar residues" evidence="1">
    <location>
        <begin position="281"/>
        <end position="294"/>
    </location>
</feature>
<evidence type="ECO:0000313" key="5">
    <source>
        <dbReference type="Proteomes" id="UP000023152"/>
    </source>
</evidence>
<evidence type="ECO:0000313" key="4">
    <source>
        <dbReference type="EMBL" id="ETO21472.1"/>
    </source>
</evidence>
<evidence type="ECO:0000256" key="1">
    <source>
        <dbReference type="SAM" id="MobiDB-lite"/>
    </source>
</evidence>
<dbReference type="InterPro" id="IPR002048">
    <property type="entry name" value="EF_hand_dom"/>
</dbReference>